<reference evidence="2 3" key="1">
    <citation type="submission" date="2018-03" db="EMBL/GenBank/DDBJ databases">
        <title>Neisseria weixii sp. nov., isolated from the intestinal contents of Tibetan Plateau pika (Ochotona curzoniae) in Yushu, Qinghai Province, China.</title>
        <authorList>
            <person name="Gui Z."/>
        </authorList>
    </citation>
    <scope>NUCLEOTIDE SEQUENCE [LARGE SCALE GENOMIC DNA]</scope>
    <source>
        <strain evidence="2 3">ATCC 51483</strain>
    </source>
</reference>
<dbReference type="EMBL" id="PXYY01000005">
    <property type="protein sequence ID" value="PSJ81226.1"/>
    <property type="molecule type" value="Genomic_DNA"/>
</dbReference>
<evidence type="ECO:0000313" key="3">
    <source>
        <dbReference type="Proteomes" id="UP000241868"/>
    </source>
</evidence>
<accession>A0A2P7U2P6</accession>
<keyword evidence="3" id="KW-1185">Reference proteome</keyword>
<protein>
    <recommendedName>
        <fullName evidence="4">Replication protein</fullName>
    </recommendedName>
</protein>
<proteinExistence type="predicted"/>
<feature type="region of interest" description="Disordered" evidence="1">
    <location>
        <begin position="224"/>
        <end position="255"/>
    </location>
</feature>
<feature type="compositionally biased region" description="Basic and acidic residues" evidence="1">
    <location>
        <begin position="238"/>
        <end position="249"/>
    </location>
</feature>
<evidence type="ECO:0008006" key="4">
    <source>
        <dbReference type="Google" id="ProtNLM"/>
    </source>
</evidence>
<gene>
    <name evidence="2" type="ORF">C7N83_01385</name>
</gene>
<sequence length="255" mass="29511">MLIADIRHHVSTDFVIFNEFVALCGSNFQASNLLSNLFWWSEVAEKDPKRCGWIYKTAADLNEEVGLTRRGYEKARKFLSEKGIIQYKRAGVFGKMHWQINKNKLLELVYQVKGQPVPDFDSKYQFDTDNFRLEKWVNLTLWNAFLKMRTEKTGKAPTIKQKKYLLNQLKDLKNKKLDLNAIMEKSIASGWAGFYAPDSRNALPTPPSADVAAAKIAAEIQVQLDERNQPSPQSELTPEERRQRIEKLKQNMKKQ</sequence>
<dbReference type="RefSeq" id="WP_106740069.1">
    <property type="nucleotide sequence ID" value="NZ_PXYY01000005.1"/>
</dbReference>
<evidence type="ECO:0000256" key="1">
    <source>
        <dbReference type="SAM" id="MobiDB-lite"/>
    </source>
</evidence>
<dbReference type="AlphaFoldDB" id="A0A2P7U2P6"/>
<organism evidence="2 3">
    <name type="scientific">Neisseria iguanae</name>
    <dbReference type="NCBI Taxonomy" id="90242"/>
    <lineage>
        <taxon>Bacteria</taxon>
        <taxon>Pseudomonadati</taxon>
        <taxon>Pseudomonadota</taxon>
        <taxon>Betaproteobacteria</taxon>
        <taxon>Neisseriales</taxon>
        <taxon>Neisseriaceae</taxon>
        <taxon>Neisseria</taxon>
    </lineage>
</organism>
<evidence type="ECO:0000313" key="2">
    <source>
        <dbReference type="EMBL" id="PSJ81226.1"/>
    </source>
</evidence>
<dbReference type="Proteomes" id="UP000241868">
    <property type="component" value="Unassembled WGS sequence"/>
</dbReference>
<comment type="caution">
    <text evidence="2">The sequence shown here is derived from an EMBL/GenBank/DDBJ whole genome shotgun (WGS) entry which is preliminary data.</text>
</comment>
<dbReference type="OrthoDB" id="8605437at2"/>
<name>A0A2P7U2P6_9NEIS</name>